<dbReference type="SUPFAM" id="SSF51011">
    <property type="entry name" value="Glycosyl hydrolase domain"/>
    <property type="match status" value="1"/>
</dbReference>
<keyword evidence="10" id="KW-0119">Carbohydrate metabolism</keyword>
<dbReference type="EMBL" id="CAIIXF020000011">
    <property type="protein sequence ID" value="CAH1799689.1"/>
    <property type="molecule type" value="Genomic_DNA"/>
</dbReference>
<evidence type="ECO:0000256" key="13">
    <source>
        <dbReference type="SAM" id="MobiDB-lite"/>
    </source>
</evidence>
<evidence type="ECO:0000256" key="8">
    <source>
        <dbReference type="ARBA" id="ARBA00022837"/>
    </source>
</evidence>
<dbReference type="GO" id="GO:0046872">
    <property type="term" value="F:metal ion binding"/>
    <property type="evidence" value="ECO:0007669"/>
    <property type="project" value="UniProtKB-KW"/>
</dbReference>
<keyword evidence="9" id="KW-0868">Chloride</keyword>
<dbReference type="Gene3D" id="3.20.20.80">
    <property type="entry name" value="Glycosidases"/>
    <property type="match status" value="1"/>
</dbReference>
<comment type="caution">
    <text evidence="17">The sequence shown here is derived from an EMBL/GenBank/DDBJ whole genome shotgun (WGS) entry which is preliminary data.</text>
</comment>
<proteinExistence type="inferred from homology"/>
<dbReference type="OrthoDB" id="550577at2759"/>
<dbReference type="InterPro" id="IPR017853">
    <property type="entry name" value="GH"/>
</dbReference>
<dbReference type="EC" id="3.2.1.1" evidence="5"/>
<sequence>MDAYRPYRFSSASSASPEDLLENPHKEIELEEPTGTAQQLGFGNGINTAPNHTDVNLGDLHRTKDQTYLNNSDGDDLDDDRSASDNHDTPGNSSGSYDATHGVVDDTDYGPHVAVLTVGDATDPYSDQHAPTDQDTSSRNLQDMWSPGHQEGHAKIVYADASTFDGSEMSTGFLRLTRRSKENVILADIGTSTTDHDEVHDENNMLTSFGPPETVQPAVPIPSHVTQSHGDHDHVKQRNVDLNDVSLRLQHRSKTDTVLSKPSSPKLNWRFCFTLTTLIFVVMLVLLALLFLMFTRASSFNQSYHNPKCAEGRHVIVHLFEWKWTDVALECERFLGPKGFCGVQVSPPNEHRVITDPSYPWWQRYQPVSYLLHSRSGNKTQFRDMVDRCNAVGVRIYVDVVINHMGGHKGIGSAGSSFDSNRLLFPAVPFGPNDFSCCECDACKTASCNIESYSDAQQVRNCRLLGLIDLALARDEVRRKVAGYLNQLIDIGVGGFRVDAAKHMWPDDMKTLFASLHNLNTKWFPIGSRPFVAMEVIDNGEHEPIRASEYIQLGRVTEFKYGAHLGKAFQKRYPLKDLKTFGTSWGMLESKDSLVFIDNHDNQRGHGGGGDVLSFYSPRQYKMAVAFMLAHPHGVPRLMSSYSWDGGPADNDWMGPPANTEGRTKDITITKGQCDDRWVCEHRWPQIVLMVAFRNEVDGTSIDNWWDNGGHQIAFSRGNKGFLAINNENFDMNVRIKTGLPAGKYCDIMYGYPTDYGCSGSTVVVDSEGFVNVQIGTTLVDPMLAIHTGAMYGTGSSSTDYEIDFPSPLPSTPGPTRKPGEGDFQRTVIFLEGTTVMGQNLFIRGGIAHDKREGCTGEASTSACAITIKQNSLGGSAHYGPYRDWGRGDNFLDWYGVESTQGMYSGEAASGTPCAWTTNDVTHDGHQPLNVYGEHYWMTDLNMDCSETEDGWFELKGYITNSDNNWEGNIEQVDSCEGAASGSRPYSMGNHMARCGYINVFRWNDNGCRIETFS</sequence>
<keyword evidence="8" id="KW-0106">Calcium</keyword>
<evidence type="ECO:0000256" key="14">
    <source>
        <dbReference type="SAM" id="Phobius"/>
    </source>
</evidence>
<dbReference type="SMART" id="SM00632">
    <property type="entry name" value="Aamy_C"/>
    <property type="match status" value="1"/>
</dbReference>
<reference evidence="17" key="1">
    <citation type="submission" date="2022-03" db="EMBL/GenBank/DDBJ databases">
        <authorList>
            <person name="Martin C."/>
        </authorList>
    </citation>
    <scope>NUCLEOTIDE SEQUENCE</scope>
</reference>
<evidence type="ECO:0000256" key="10">
    <source>
        <dbReference type="ARBA" id="ARBA00023277"/>
    </source>
</evidence>
<keyword evidence="14" id="KW-1133">Transmembrane helix</keyword>
<dbReference type="Gene3D" id="2.60.40.1180">
    <property type="entry name" value="Golgi alpha-mannosidase II"/>
    <property type="match status" value="1"/>
</dbReference>
<evidence type="ECO:0000256" key="12">
    <source>
        <dbReference type="RuleBase" id="RU003615"/>
    </source>
</evidence>
<feature type="compositionally biased region" description="Polar residues" evidence="13">
    <location>
        <begin position="35"/>
        <end position="54"/>
    </location>
</feature>
<dbReference type="PANTHER" id="PTHR43447">
    <property type="entry name" value="ALPHA-AMYLASE"/>
    <property type="match status" value="1"/>
</dbReference>
<dbReference type="GO" id="GO:0004556">
    <property type="term" value="F:alpha-amylase activity"/>
    <property type="evidence" value="ECO:0007669"/>
    <property type="project" value="UniProtKB-EC"/>
</dbReference>
<dbReference type="Pfam" id="PF02806">
    <property type="entry name" value="Alpha-amylase_C"/>
    <property type="match status" value="1"/>
</dbReference>
<evidence type="ECO:0000256" key="7">
    <source>
        <dbReference type="ARBA" id="ARBA00022801"/>
    </source>
</evidence>
<dbReference type="InterPro" id="IPR013780">
    <property type="entry name" value="Glyco_hydro_b"/>
</dbReference>
<dbReference type="InterPro" id="IPR031319">
    <property type="entry name" value="A-amylase_C"/>
</dbReference>
<keyword evidence="11" id="KW-0326">Glycosidase</keyword>
<evidence type="ECO:0000259" key="15">
    <source>
        <dbReference type="SMART" id="SM00632"/>
    </source>
</evidence>
<keyword evidence="6" id="KW-0479">Metal-binding</keyword>
<keyword evidence="14" id="KW-0812">Transmembrane</keyword>
<dbReference type="CDD" id="cd11317">
    <property type="entry name" value="AmyAc_bac_euk_AmyA"/>
    <property type="match status" value="1"/>
</dbReference>
<dbReference type="GO" id="GO:0005975">
    <property type="term" value="P:carbohydrate metabolic process"/>
    <property type="evidence" value="ECO:0007669"/>
    <property type="project" value="InterPro"/>
</dbReference>
<evidence type="ECO:0000256" key="11">
    <source>
        <dbReference type="ARBA" id="ARBA00023295"/>
    </source>
</evidence>
<comment type="cofactor">
    <cofactor evidence="3">
        <name>chloride</name>
        <dbReference type="ChEBI" id="CHEBI:17996"/>
    </cofactor>
</comment>
<dbReference type="InterPro" id="IPR006048">
    <property type="entry name" value="A-amylase/branching_C"/>
</dbReference>
<feature type="transmembrane region" description="Helical" evidence="14">
    <location>
        <begin position="271"/>
        <end position="294"/>
    </location>
</feature>
<evidence type="ECO:0000256" key="3">
    <source>
        <dbReference type="ARBA" id="ARBA00001923"/>
    </source>
</evidence>
<evidence type="ECO:0000256" key="9">
    <source>
        <dbReference type="ARBA" id="ARBA00023214"/>
    </source>
</evidence>
<evidence type="ECO:0000256" key="6">
    <source>
        <dbReference type="ARBA" id="ARBA00022723"/>
    </source>
</evidence>
<keyword evidence="14" id="KW-0472">Membrane</keyword>
<accession>A0A8S4Q294</accession>
<comment type="catalytic activity">
    <reaction evidence="1">
        <text>Endohydrolysis of (1-&gt;4)-alpha-D-glucosidic linkages in polysaccharides containing three or more (1-&gt;4)-alpha-linked D-glucose units.</text>
        <dbReference type="EC" id="3.2.1.1"/>
    </reaction>
</comment>
<dbReference type="SUPFAM" id="SSF51445">
    <property type="entry name" value="(Trans)glycosidases"/>
    <property type="match status" value="1"/>
</dbReference>
<evidence type="ECO:0000313" key="17">
    <source>
        <dbReference type="EMBL" id="CAH1799689.1"/>
    </source>
</evidence>
<name>A0A8S4Q294_OWEFU</name>
<dbReference type="InterPro" id="IPR006047">
    <property type="entry name" value="GH13_cat_dom"/>
</dbReference>
<dbReference type="PRINTS" id="PR00110">
    <property type="entry name" value="ALPHAAMYLASE"/>
</dbReference>
<dbReference type="InterPro" id="IPR006046">
    <property type="entry name" value="Alpha_amylase"/>
</dbReference>
<protein>
    <recommendedName>
        <fullName evidence="5">alpha-amylase</fullName>
        <ecNumber evidence="5">3.2.1.1</ecNumber>
    </recommendedName>
</protein>
<evidence type="ECO:0000256" key="4">
    <source>
        <dbReference type="ARBA" id="ARBA00008061"/>
    </source>
</evidence>
<feature type="domain" description="Alpha-amylase C-terminal" evidence="15">
    <location>
        <begin position="703"/>
        <end position="791"/>
    </location>
</feature>
<keyword evidence="7" id="KW-0378">Hydrolase</keyword>
<gene>
    <name evidence="17" type="ORF">OFUS_LOCUS23668</name>
</gene>
<evidence type="ECO:0000313" key="18">
    <source>
        <dbReference type="Proteomes" id="UP000749559"/>
    </source>
</evidence>
<comment type="cofactor">
    <cofactor evidence="2">
        <name>Ca(2+)</name>
        <dbReference type="ChEBI" id="CHEBI:29108"/>
    </cofactor>
</comment>
<evidence type="ECO:0000256" key="2">
    <source>
        <dbReference type="ARBA" id="ARBA00001913"/>
    </source>
</evidence>
<dbReference type="Pfam" id="PF00128">
    <property type="entry name" value="Alpha-amylase"/>
    <property type="match status" value="1"/>
</dbReference>
<feature type="region of interest" description="Disordered" evidence="13">
    <location>
        <begin position="1"/>
        <end position="108"/>
    </location>
</feature>
<dbReference type="SMART" id="SM00642">
    <property type="entry name" value="Aamy"/>
    <property type="match status" value="1"/>
</dbReference>
<evidence type="ECO:0000256" key="1">
    <source>
        <dbReference type="ARBA" id="ARBA00000548"/>
    </source>
</evidence>
<dbReference type="Proteomes" id="UP000749559">
    <property type="component" value="Unassembled WGS sequence"/>
</dbReference>
<evidence type="ECO:0000259" key="16">
    <source>
        <dbReference type="SMART" id="SM00642"/>
    </source>
</evidence>
<feature type="domain" description="Glycosyl hydrolase family 13 catalytic" evidence="16">
    <location>
        <begin position="314"/>
        <end position="694"/>
    </location>
</feature>
<keyword evidence="18" id="KW-1185">Reference proteome</keyword>
<dbReference type="AlphaFoldDB" id="A0A8S4Q294"/>
<evidence type="ECO:0000256" key="5">
    <source>
        <dbReference type="ARBA" id="ARBA00012595"/>
    </source>
</evidence>
<organism evidence="17 18">
    <name type="scientific">Owenia fusiformis</name>
    <name type="common">Polychaete worm</name>
    <dbReference type="NCBI Taxonomy" id="6347"/>
    <lineage>
        <taxon>Eukaryota</taxon>
        <taxon>Metazoa</taxon>
        <taxon>Spiralia</taxon>
        <taxon>Lophotrochozoa</taxon>
        <taxon>Annelida</taxon>
        <taxon>Polychaeta</taxon>
        <taxon>Sedentaria</taxon>
        <taxon>Canalipalpata</taxon>
        <taxon>Sabellida</taxon>
        <taxon>Oweniida</taxon>
        <taxon>Oweniidae</taxon>
        <taxon>Owenia</taxon>
    </lineage>
</organism>
<comment type="similarity">
    <text evidence="4 12">Belongs to the glycosyl hydrolase 13 family.</text>
</comment>